<organism evidence="1 2">
    <name type="scientific">Streptomyces lienomycini</name>
    <dbReference type="NCBI Taxonomy" id="284035"/>
    <lineage>
        <taxon>Bacteria</taxon>
        <taxon>Bacillati</taxon>
        <taxon>Actinomycetota</taxon>
        <taxon>Actinomycetes</taxon>
        <taxon>Kitasatosporales</taxon>
        <taxon>Streptomycetaceae</taxon>
        <taxon>Streptomyces</taxon>
    </lineage>
</organism>
<dbReference type="Proteomes" id="UP001595855">
    <property type="component" value="Unassembled WGS sequence"/>
</dbReference>
<dbReference type="RefSeq" id="WP_271413512.1">
    <property type="nucleotide sequence ID" value="NZ_BAAATN010000003.1"/>
</dbReference>
<comment type="caution">
    <text evidence="1">The sequence shown here is derived from an EMBL/GenBank/DDBJ whole genome shotgun (WGS) entry which is preliminary data.</text>
</comment>
<dbReference type="InterPro" id="IPR011009">
    <property type="entry name" value="Kinase-like_dom_sf"/>
</dbReference>
<name>A0ABV9WNB1_9ACTN</name>
<protein>
    <submittedName>
        <fullName evidence="1">Phosphotransferase</fullName>
    </submittedName>
</protein>
<dbReference type="SUPFAM" id="SSF56112">
    <property type="entry name" value="Protein kinase-like (PK-like)"/>
    <property type="match status" value="1"/>
</dbReference>
<reference evidence="2" key="1">
    <citation type="journal article" date="2019" name="Int. J. Syst. Evol. Microbiol.">
        <title>The Global Catalogue of Microorganisms (GCM) 10K type strain sequencing project: providing services to taxonomists for standard genome sequencing and annotation.</title>
        <authorList>
            <consortium name="The Broad Institute Genomics Platform"/>
            <consortium name="The Broad Institute Genome Sequencing Center for Infectious Disease"/>
            <person name="Wu L."/>
            <person name="Ma J."/>
        </authorList>
    </citation>
    <scope>NUCLEOTIDE SEQUENCE [LARGE SCALE GENOMIC DNA]</scope>
    <source>
        <strain evidence="2">CGMCC 4.1542</strain>
    </source>
</reference>
<keyword evidence="2" id="KW-1185">Reference proteome</keyword>
<gene>
    <name evidence="1" type="ORF">ACFPRC_01945</name>
</gene>
<accession>A0ABV9WNB1</accession>
<sequence>MHSDAPTAVDRGLYQDAVTPWEERAWRAEALGWAKAGLAARHLRPTGEWRVRLRPWSVLLRLSVEGGDPVWFKASPPAGAFEGALTEALARWVPGHVLEPLAVDTRRGWSLLPDGGPLLRDVLAREPVGPGEWEELLRQYAAVQYALAPRVRDLRRLGVPAAPATALPAVFDRLDDTPLPPRDRARLRRLRPRLVDWCAELDALGVPDSLDHADLHDGQLFRPAPGRFTFFDWGDAVVAHPFSSLTVPARRAREHHGPEVLPRLRDAYLEPWTGTGRTAAELRRAVSLAWRLGALSRASAYGRLFPTASGRAAAETAAAGARCLLELLDDPPLWRRAGDPSPAARAAVVSGGCEATGHG</sequence>
<evidence type="ECO:0000313" key="2">
    <source>
        <dbReference type="Proteomes" id="UP001595855"/>
    </source>
</evidence>
<evidence type="ECO:0000313" key="1">
    <source>
        <dbReference type="EMBL" id="MFC5013634.1"/>
    </source>
</evidence>
<proteinExistence type="predicted"/>
<dbReference type="EMBL" id="JBHSJO010000001">
    <property type="protein sequence ID" value="MFC5013634.1"/>
    <property type="molecule type" value="Genomic_DNA"/>
</dbReference>